<organism evidence="11 12">
    <name type="scientific">Serendipita indica (strain DSM 11827)</name>
    <name type="common">Root endophyte fungus</name>
    <name type="synonym">Piriformospora indica</name>
    <dbReference type="NCBI Taxonomy" id="1109443"/>
    <lineage>
        <taxon>Eukaryota</taxon>
        <taxon>Fungi</taxon>
        <taxon>Dikarya</taxon>
        <taxon>Basidiomycota</taxon>
        <taxon>Agaricomycotina</taxon>
        <taxon>Agaricomycetes</taxon>
        <taxon>Sebacinales</taxon>
        <taxon>Serendipitaceae</taxon>
        <taxon>Serendipita</taxon>
    </lineage>
</organism>
<dbReference type="OMA" id="IADCTHP"/>
<dbReference type="STRING" id="1109443.G4TVN8"/>
<dbReference type="PRINTS" id="PR00463">
    <property type="entry name" value="EP450I"/>
</dbReference>
<dbReference type="Proteomes" id="UP000007148">
    <property type="component" value="Unassembled WGS sequence"/>
</dbReference>
<comment type="caution">
    <text evidence="11">The sequence shown here is derived from an EMBL/GenBank/DDBJ whole genome shotgun (WGS) entry which is preliminary data.</text>
</comment>
<evidence type="ECO:0000256" key="2">
    <source>
        <dbReference type="ARBA" id="ARBA00005179"/>
    </source>
</evidence>
<keyword evidence="4 9" id="KW-0349">Heme</keyword>
<dbReference type="InterPro" id="IPR001128">
    <property type="entry name" value="Cyt_P450"/>
</dbReference>
<dbReference type="InterPro" id="IPR050364">
    <property type="entry name" value="Cytochrome_P450_fung"/>
</dbReference>
<dbReference type="Pfam" id="PF00067">
    <property type="entry name" value="p450"/>
    <property type="match status" value="2"/>
</dbReference>
<dbReference type="GO" id="GO:0005506">
    <property type="term" value="F:iron ion binding"/>
    <property type="evidence" value="ECO:0007669"/>
    <property type="project" value="InterPro"/>
</dbReference>
<dbReference type="SUPFAM" id="SSF48264">
    <property type="entry name" value="Cytochrome P450"/>
    <property type="match status" value="1"/>
</dbReference>
<evidence type="ECO:0008006" key="13">
    <source>
        <dbReference type="Google" id="ProtNLM"/>
    </source>
</evidence>
<dbReference type="HOGENOM" id="CLU_001570_2_0_1"/>
<comment type="similarity">
    <text evidence="3 10">Belongs to the cytochrome P450 family.</text>
</comment>
<evidence type="ECO:0000256" key="4">
    <source>
        <dbReference type="ARBA" id="ARBA00022617"/>
    </source>
</evidence>
<sequence length="353" mass="39516">MGSTKIHCRRVIATKGRSALRHDAAASITRVTIADCTHPTSTPATKNTAAPLSKIIVDTLFLNPRTMSVRVDGSESHLDWVMQHLPDWLPGLTFKRIIRRANILIRKIRYQPFESIVSRIADGTADESLLVKYLDEGSFSHNNLRDAIATLYGAAIDTTSTALLNLFLYHHSVLGRGHLPTREEIRNLSIFNAVWKEAFRLNPPAPIGVPHVGMKEDVWRGYYFPKGTIVHCNIGQNSCILNCLLTMFTGYILREKGIWGEDSHSFNPTRFLPEFNPRAAELPNMLDLPFGFGRRICPGRHLADHIAPQYAVALLVTYQILPMEGHLLGGKIGFADSAVRRISGFQCHFKPRS</sequence>
<dbReference type="PROSITE" id="PS00086">
    <property type="entry name" value="CYTOCHROME_P450"/>
    <property type="match status" value="1"/>
</dbReference>
<keyword evidence="8 10" id="KW-0503">Monooxygenase</keyword>
<name>G4TVN8_SERID</name>
<comment type="cofactor">
    <cofactor evidence="1 9">
        <name>heme</name>
        <dbReference type="ChEBI" id="CHEBI:30413"/>
    </cofactor>
</comment>
<dbReference type="InterPro" id="IPR002401">
    <property type="entry name" value="Cyt_P450_E_grp-I"/>
</dbReference>
<proteinExistence type="inferred from homology"/>
<dbReference type="InParanoid" id="G4TVN8"/>
<dbReference type="OrthoDB" id="2789670at2759"/>
<dbReference type="GO" id="GO:0020037">
    <property type="term" value="F:heme binding"/>
    <property type="evidence" value="ECO:0007669"/>
    <property type="project" value="InterPro"/>
</dbReference>
<evidence type="ECO:0000256" key="8">
    <source>
        <dbReference type="ARBA" id="ARBA00023033"/>
    </source>
</evidence>
<evidence type="ECO:0000256" key="7">
    <source>
        <dbReference type="ARBA" id="ARBA00023004"/>
    </source>
</evidence>
<accession>G4TVN8</accession>
<dbReference type="PANTHER" id="PTHR46300">
    <property type="entry name" value="P450, PUTATIVE (EUROFUNG)-RELATED-RELATED"/>
    <property type="match status" value="1"/>
</dbReference>
<evidence type="ECO:0000256" key="9">
    <source>
        <dbReference type="PIRSR" id="PIRSR602401-1"/>
    </source>
</evidence>
<dbReference type="InterPro" id="IPR017972">
    <property type="entry name" value="Cyt_P450_CS"/>
</dbReference>
<evidence type="ECO:0000313" key="11">
    <source>
        <dbReference type="EMBL" id="CCA75381.1"/>
    </source>
</evidence>
<evidence type="ECO:0000256" key="1">
    <source>
        <dbReference type="ARBA" id="ARBA00001971"/>
    </source>
</evidence>
<dbReference type="InterPro" id="IPR036396">
    <property type="entry name" value="Cyt_P450_sf"/>
</dbReference>
<dbReference type="GO" id="GO:0016705">
    <property type="term" value="F:oxidoreductase activity, acting on paired donors, with incorporation or reduction of molecular oxygen"/>
    <property type="evidence" value="ECO:0007669"/>
    <property type="project" value="InterPro"/>
</dbReference>
<feature type="binding site" description="axial binding residue" evidence="9">
    <location>
        <position position="297"/>
    </location>
    <ligand>
        <name>heme</name>
        <dbReference type="ChEBI" id="CHEBI:30413"/>
    </ligand>
    <ligandPart>
        <name>Fe</name>
        <dbReference type="ChEBI" id="CHEBI:18248"/>
    </ligandPart>
</feature>
<reference evidence="11 12" key="1">
    <citation type="journal article" date="2011" name="PLoS Pathog.">
        <title>Endophytic Life Strategies Decoded by Genome and Transcriptome Analyses of the Mutualistic Root Symbiont Piriformospora indica.</title>
        <authorList>
            <person name="Zuccaro A."/>
            <person name="Lahrmann U."/>
            <person name="Guldener U."/>
            <person name="Langen G."/>
            <person name="Pfiffi S."/>
            <person name="Biedenkopf D."/>
            <person name="Wong P."/>
            <person name="Samans B."/>
            <person name="Grimm C."/>
            <person name="Basiewicz M."/>
            <person name="Murat C."/>
            <person name="Martin F."/>
            <person name="Kogel K.H."/>
        </authorList>
    </citation>
    <scope>NUCLEOTIDE SEQUENCE [LARGE SCALE GENOMIC DNA]</scope>
    <source>
        <strain evidence="11 12">DSM 11827</strain>
    </source>
</reference>
<comment type="pathway">
    <text evidence="2">Secondary metabolite biosynthesis.</text>
</comment>
<dbReference type="Gene3D" id="1.10.630.10">
    <property type="entry name" value="Cytochrome P450"/>
    <property type="match status" value="1"/>
</dbReference>
<evidence type="ECO:0000256" key="3">
    <source>
        <dbReference type="ARBA" id="ARBA00010617"/>
    </source>
</evidence>
<evidence type="ECO:0000313" key="12">
    <source>
        <dbReference type="Proteomes" id="UP000007148"/>
    </source>
</evidence>
<dbReference type="EMBL" id="CAFZ01000441">
    <property type="protein sequence ID" value="CCA75381.1"/>
    <property type="molecule type" value="Genomic_DNA"/>
</dbReference>
<evidence type="ECO:0000256" key="5">
    <source>
        <dbReference type="ARBA" id="ARBA00022723"/>
    </source>
</evidence>
<keyword evidence="5 9" id="KW-0479">Metal-binding</keyword>
<evidence type="ECO:0000256" key="6">
    <source>
        <dbReference type="ARBA" id="ARBA00023002"/>
    </source>
</evidence>
<dbReference type="PANTHER" id="PTHR46300:SF5">
    <property type="entry name" value="CYTOCHROME P450"/>
    <property type="match status" value="1"/>
</dbReference>
<keyword evidence="7 9" id="KW-0408">Iron</keyword>
<gene>
    <name evidence="11" type="ORF">PIIN_09365</name>
</gene>
<evidence type="ECO:0000256" key="10">
    <source>
        <dbReference type="RuleBase" id="RU000461"/>
    </source>
</evidence>
<dbReference type="AlphaFoldDB" id="G4TVN8"/>
<dbReference type="GO" id="GO:0004497">
    <property type="term" value="F:monooxygenase activity"/>
    <property type="evidence" value="ECO:0007669"/>
    <property type="project" value="UniProtKB-KW"/>
</dbReference>
<protein>
    <recommendedName>
        <fullName evidence="13">Cytochrome P450</fullName>
    </recommendedName>
</protein>
<dbReference type="eggNOG" id="KOG0156">
    <property type="taxonomic scope" value="Eukaryota"/>
</dbReference>
<keyword evidence="12" id="KW-1185">Reference proteome</keyword>
<keyword evidence="6 10" id="KW-0560">Oxidoreductase</keyword>